<dbReference type="GO" id="GO:0003906">
    <property type="term" value="F:DNA-(apurinic or apyrimidinic site) endonuclease activity"/>
    <property type="evidence" value="ECO:0007669"/>
    <property type="project" value="TreeGrafter"/>
</dbReference>
<evidence type="ECO:0000256" key="2">
    <source>
        <dbReference type="ARBA" id="ARBA00022723"/>
    </source>
</evidence>
<dbReference type="InterPro" id="IPR004808">
    <property type="entry name" value="AP_endonuc_1"/>
</dbReference>
<keyword evidence="2 6" id="KW-0479">Metal-binding</keyword>
<dbReference type="InterPro" id="IPR036691">
    <property type="entry name" value="Endo/exonu/phosph_ase_sf"/>
</dbReference>
<feature type="compositionally biased region" description="Basic and acidic residues" evidence="9">
    <location>
        <begin position="11"/>
        <end position="21"/>
    </location>
</feature>
<evidence type="ECO:0000256" key="3">
    <source>
        <dbReference type="ARBA" id="ARBA00022801"/>
    </source>
</evidence>
<dbReference type="Pfam" id="PF03372">
    <property type="entry name" value="Exo_endo_phos"/>
    <property type="match status" value="1"/>
</dbReference>
<feature type="site" description="Transition state stabilizer" evidence="7">
    <location>
        <position position="200"/>
    </location>
</feature>
<evidence type="ECO:0000313" key="12">
    <source>
        <dbReference type="Proteomes" id="UP001151582"/>
    </source>
</evidence>
<keyword evidence="8" id="KW-0234">DNA repair</keyword>
<name>A0A9W8ED16_9FUNG</name>
<feature type="binding site" evidence="6">
    <location>
        <position position="200"/>
    </location>
    <ligand>
        <name>Mg(2+)</name>
        <dbReference type="ChEBI" id="CHEBI:18420"/>
        <label>1</label>
    </ligand>
</feature>
<dbReference type="PANTHER" id="PTHR22748">
    <property type="entry name" value="AP ENDONUCLEASE"/>
    <property type="match status" value="1"/>
</dbReference>
<gene>
    <name evidence="11" type="ORF">H4R34_003558</name>
</gene>
<evidence type="ECO:0000259" key="10">
    <source>
        <dbReference type="Pfam" id="PF03372"/>
    </source>
</evidence>
<comment type="similarity">
    <text evidence="1 8">Belongs to the DNA repair enzymes AP/ExoA family.</text>
</comment>
<keyword evidence="8" id="KW-0227">DNA damage</keyword>
<feature type="site" description="Important for catalytic activity" evidence="7">
    <location>
        <position position="274"/>
    </location>
</feature>
<proteinExistence type="inferred from homology"/>
<feature type="compositionally biased region" description="Basic and acidic residues" evidence="9">
    <location>
        <begin position="342"/>
        <end position="351"/>
    </location>
</feature>
<dbReference type="EC" id="3.1.-.-" evidence="8"/>
<dbReference type="EMBL" id="JANBQB010000343">
    <property type="protein sequence ID" value="KAJ1977499.1"/>
    <property type="molecule type" value="Genomic_DNA"/>
</dbReference>
<dbReference type="CDD" id="cd09087">
    <property type="entry name" value="Ape1-like_AP-endo"/>
    <property type="match status" value="1"/>
</dbReference>
<evidence type="ECO:0000256" key="6">
    <source>
        <dbReference type="PIRSR" id="PIRSR604808-2"/>
    </source>
</evidence>
<dbReference type="NCBIfam" id="TIGR00633">
    <property type="entry name" value="xth"/>
    <property type="match status" value="1"/>
</dbReference>
<feature type="active site" description="Proton acceptor" evidence="5">
    <location>
        <position position="301"/>
    </location>
</feature>
<evidence type="ECO:0000256" key="8">
    <source>
        <dbReference type="RuleBase" id="RU362131"/>
    </source>
</evidence>
<keyword evidence="12" id="KW-1185">Reference proteome</keyword>
<evidence type="ECO:0000256" key="5">
    <source>
        <dbReference type="PIRSR" id="PIRSR604808-1"/>
    </source>
</evidence>
<dbReference type="OrthoDB" id="498125at2759"/>
<evidence type="ECO:0000256" key="1">
    <source>
        <dbReference type="ARBA" id="ARBA00007092"/>
    </source>
</evidence>
<dbReference type="GO" id="GO:0005634">
    <property type="term" value="C:nucleus"/>
    <property type="evidence" value="ECO:0007669"/>
    <property type="project" value="TreeGrafter"/>
</dbReference>
<feature type="domain" description="Endonuclease/exonuclease/phosphatase" evidence="10">
    <location>
        <begin position="54"/>
        <end position="290"/>
    </location>
</feature>
<dbReference type="GO" id="GO:0008081">
    <property type="term" value="F:phosphoric diester hydrolase activity"/>
    <property type="evidence" value="ECO:0007669"/>
    <property type="project" value="TreeGrafter"/>
</dbReference>
<dbReference type="AlphaFoldDB" id="A0A9W8ED16"/>
<keyword evidence="4 6" id="KW-0460">Magnesium</keyword>
<keyword evidence="3" id="KW-0378">Hydrolase</keyword>
<feature type="binding site" evidence="6">
    <location>
        <position position="198"/>
    </location>
    <ligand>
        <name>Mg(2+)</name>
        <dbReference type="ChEBI" id="CHEBI:18420"/>
        <label>1</label>
    </ligand>
</feature>
<evidence type="ECO:0000313" key="11">
    <source>
        <dbReference type="EMBL" id="KAJ1977499.1"/>
    </source>
</evidence>
<keyword evidence="6" id="KW-0464">Manganese</keyword>
<evidence type="ECO:0000256" key="7">
    <source>
        <dbReference type="PIRSR" id="PIRSR604808-3"/>
    </source>
</evidence>
<dbReference type="GO" id="GO:0006284">
    <property type="term" value="P:base-excision repair"/>
    <property type="evidence" value="ECO:0007669"/>
    <property type="project" value="TreeGrafter"/>
</dbReference>
<feature type="region of interest" description="Disordered" evidence="9">
    <location>
        <begin position="318"/>
        <end position="351"/>
    </location>
</feature>
<feature type="region of interest" description="Disordered" evidence="9">
    <location>
        <begin position="1"/>
        <end position="39"/>
    </location>
</feature>
<dbReference type="GO" id="GO:0046872">
    <property type="term" value="F:metal ion binding"/>
    <property type="evidence" value="ECO:0007669"/>
    <property type="project" value="UniProtKB-KW"/>
</dbReference>
<organism evidence="11 12">
    <name type="scientific">Dimargaris verticillata</name>
    <dbReference type="NCBI Taxonomy" id="2761393"/>
    <lineage>
        <taxon>Eukaryota</taxon>
        <taxon>Fungi</taxon>
        <taxon>Fungi incertae sedis</taxon>
        <taxon>Zoopagomycota</taxon>
        <taxon>Kickxellomycotina</taxon>
        <taxon>Dimargaritomycetes</taxon>
        <taxon>Dimargaritales</taxon>
        <taxon>Dimargaritaceae</taxon>
        <taxon>Dimargaris</taxon>
    </lineage>
</organism>
<dbReference type="Proteomes" id="UP001151582">
    <property type="component" value="Unassembled WGS sequence"/>
</dbReference>
<sequence>MTTATEKRKRGNSDTADRPTKTADLTNISLCPNNSKMPESYDYPPTPADQWKIVTWNVNSLPASVKKGFKQYVAAEDPTILCVQETKVQDAMTFLMDRKRYPAQYWAIPSNGKKGYAGTAIFSKIKPLSVKYGLQPTKLDVEGRVITLEFDDFFLVACYIPNSGDKLVRLPFRQQWDVAMNEYIHRLETTKPVIWTGDLNVAHQRCDLARPDTNQRSAGFTIEERNAFSAILDATPRRIDLYRHFYPDETTAKCYTFFSYRFKCREKRLGWRLDYFVVSEPLLPKIANVVVRSECWGASDHVPVVLWLKRGATLELAESNPAEEENTSVTPMSIEPAPLADNHADASETTA</sequence>
<dbReference type="GO" id="GO:0008311">
    <property type="term" value="F:double-stranded DNA 3'-5' DNA exonuclease activity"/>
    <property type="evidence" value="ECO:0007669"/>
    <property type="project" value="TreeGrafter"/>
</dbReference>
<feature type="active site" description="Proton donor/acceptor" evidence="5">
    <location>
        <position position="198"/>
    </location>
</feature>
<feature type="binding site" evidence="6">
    <location>
        <position position="85"/>
    </location>
    <ligand>
        <name>Mg(2+)</name>
        <dbReference type="ChEBI" id="CHEBI:18420"/>
        <label>1</label>
    </ligand>
</feature>
<feature type="binding site" evidence="6">
    <location>
        <position position="300"/>
    </location>
    <ligand>
        <name>Mg(2+)</name>
        <dbReference type="ChEBI" id="CHEBI:18420"/>
        <label>1</label>
    </ligand>
</feature>
<feature type="active site" evidence="5">
    <location>
        <position position="159"/>
    </location>
</feature>
<comment type="caution">
    <text evidence="11">The sequence shown here is derived from an EMBL/GenBank/DDBJ whole genome shotgun (WGS) entry which is preliminary data.</text>
</comment>
<dbReference type="InterPro" id="IPR005135">
    <property type="entry name" value="Endo/exonuclease/phosphatase"/>
</dbReference>
<feature type="binding site" evidence="6">
    <location>
        <position position="301"/>
    </location>
    <ligand>
        <name>Mg(2+)</name>
        <dbReference type="ChEBI" id="CHEBI:18420"/>
        <label>1</label>
    </ligand>
</feature>
<feature type="binding site" evidence="6">
    <location>
        <position position="57"/>
    </location>
    <ligand>
        <name>Mg(2+)</name>
        <dbReference type="ChEBI" id="CHEBI:18420"/>
        <label>1</label>
    </ligand>
</feature>
<dbReference type="PANTHER" id="PTHR22748:SF6">
    <property type="entry name" value="DNA-(APURINIC OR APYRIMIDINIC SITE) ENDONUCLEASE"/>
    <property type="match status" value="1"/>
</dbReference>
<dbReference type="SUPFAM" id="SSF56219">
    <property type="entry name" value="DNase I-like"/>
    <property type="match status" value="1"/>
</dbReference>
<evidence type="ECO:0000256" key="4">
    <source>
        <dbReference type="ARBA" id="ARBA00022842"/>
    </source>
</evidence>
<feature type="site" description="Interaction with DNA substrate" evidence="7">
    <location>
        <position position="301"/>
    </location>
</feature>
<accession>A0A9W8ED16</accession>
<protein>
    <recommendedName>
        <fullName evidence="8">DNA-(apurinic or apyrimidinic site) endonuclease</fullName>
        <ecNumber evidence="8">3.1.-.-</ecNumber>
    </recommendedName>
</protein>
<dbReference type="NCBIfam" id="TIGR00195">
    <property type="entry name" value="exoDNase_III"/>
    <property type="match status" value="1"/>
</dbReference>
<feature type="compositionally biased region" description="Polar residues" evidence="9">
    <location>
        <begin position="23"/>
        <end position="37"/>
    </location>
</feature>
<dbReference type="Gene3D" id="3.60.10.10">
    <property type="entry name" value="Endonuclease/exonuclease/phosphatase"/>
    <property type="match status" value="1"/>
</dbReference>
<dbReference type="PROSITE" id="PS51435">
    <property type="entry name" value="AP_NUCLEASE_F1_4"/>
    <property type="match status" value="1"/>
</dbReference>
<evidence type="ECO:0000256" key="9">
    <source>
        <dbReference type="SAM" id="MobiDB-lite"/>
    </source>
</evidence>
<comment type="cofactor">
    <cofactor evidence="6 8">
        <name>Mg(2+)</name>
        <dbReference type="ChEBI" id="CHEBI:18420"/>
    </cofactor>
    <cofactor evidence="6 8">
        <name>Mn(2+)</name>
        <dbReference type="ChEBI" id="CHEBI:29035"/>
    </cofactor>
    <text evidence="6 8">Probably binds two magnesium or manganese ions per subunit.</text>
</comment>
<reference evidence="11" key="1">
    <citation type="submission" date="2022-07" db="EMBL/GenBank/DDBJ databases">
        <title>Phylogenomic reconstructions and comparative analyses of Kickxellomycotina fungi.</title>
        <authorList>
            <person name="Reynolds N.K."/>
            <person name="Stajich J.E."/>
            <person name="Barry K."/>
            <person name="Grigoriev I.V."/>
            <person name="Crous P."/>
            <person name="Smith M.E."/>
        </authorList>
    </citation>
    <scope>NUCLEOTIDE SEQUENCE</scope>
    <source>
        <strain evidence="11">RSA 567</strain>
    </source>
</reference>